<evidence type="ECO:0000313" key="9">
    <source>
        <dbReference type="EMBL" id="MTH59298.1"/>
    </source>
</evidence>
<evidence type="ECO:0000256" key="5">
    <source>
        <dbReference type="ARBA" id="ARBA00023004"/>
    </source>
</evidence>
<feature type="transmembrane region" description="Helical" evidence="7">
    <location>
        <begin position="12"/>
        <end position="33"/>
    </location>
</feature>
<evidence type="ECO:0000256" key="4">
    <source>
        <dbReference type="ARBA" id="ARBA00022989"/>
    </source>
</evidence>
<dbReference type="GO" id="GO:0005886">
    <property type="term" value="C:plasma membrane"/>
    <property type="evidence" value="ECO:0007669"/>
    <property type="project" value="UniProtKB-SubCell"/>
</dbReference>
<keyword evidence="3 7" id="KW-0812">Transmembrane</keyword>
<sequence>MAQRLTRWLRHVPVWLVWVLAAIPLALLVWDTLQGNLGVEPVRDIEHRLGRTALYFLIATLSVTPLLRLTRINLVRFRQALGLICFSYAVLHLAAWVVLDMALLWAQMLKDVVKRPYLIFGMLAFLMLLSLAVTSNRFSIRRMRAGWKRLHRLIYPAAILASLHWIWALKLWERKPALILASILLLLGLRFFWFLRLGARFRSVRPDPKPVTPQRVE</sequence>
<comment type="function">
    <text evidence="7">Part of the MsrPQ system that repairs oxidized periplasmic proteins containing methionine sulfoxide residues (Met-O), using respiratory chain electrons. Thus protects these proteins from oxidative-stress damage caused by reactive species of oxygen and chlorine generated by the host defense mechanisms. MsrPQ is essential for the maintenance of envelope integrity under bleach stress, rescuing a wide series of structurally unrelated periplasmic proteins from methionine oxidation. MsrQ provides electrons for reduction to the reductase catalytic subunit MsrP, using the quinone pool of the respiratory chain.</text>
</comment>
<feature type="transmembrane region" description="Helical" evidence="7">
    <location>
        <begin position="178"/>
        <end position="195"/>
    </location>
</feature>
<evidence type="ECO:0000256" key="2">
    <source>
        <dbReference type="ARBA" id="ARBA00022448"/>
    </source>
</evidence>
<comment type="subcellular location">
    <subcellularLocation>
        <location evidence="7">Cell membrane</location>
        <topology evidence="7">Multi-pass membrane protein</topology>
    </subcellularLocation>
    <subcellularLocation>
        <location evidence="1">Membrane</location>
        <topology evidence="1">Multi-pass membrane protein</topology>
    </subcellularLocation>
</comment>
<evidence type="ECO:0000313" key="10">
    <source>
        <dbReference type="Proteomes" id="UP000449846"/>
    </source>
</evidence>
<evidence type="ECO:0000256" key="3">
    <source>
        <dbReference type="ARBA" id="ARBA00022692"/>
    </source>
</evidence>
<dbReference type="GO" id="GO:0046872">
    <property type="term" value="F:metal ion binding"/>
    <property type="evidence" value="ECO:0007669"/>
    <property type="project" value="UniProtKB-KW"/>
</dbReference>
<dbReference type="AlphaFoldDB" id="A0A844HJX0"/>
<keyword evidence="7" id="KW-0288">FMN</keyword>
<comment type="cofactor">
    <cofactor evidence="7">
        <name>heme b</name>
        <dbReference type="ChEBI" id="CHEBI:60344"/>
    </cofactor>
    <text evidence="7">Binds 1 heme b (iron(II)-protoporphyrin IX) group per subunit.</text>
</comment>
<dbReference type="PANTHER" id="PTHR36964">
    <property type="entry name" value="PROTEIN-METHIONINE-SULFOXIDE REDUCTASE HEME-BINDING SUBUNIT MSRQ"/>
    <property type="match status" value="1"/>
</dbReference>
<comment type="subunit">
    <text evidence="7">Heterodimer of a catalytic subunit (MsrP) and a heme-binding subunit (MsrQ).</text>
</comment>
<keyword evidence="2 7" id="KW-0813">Transport</keyword>
<dbReference type="RefSeq" id="WP_155039201.1">
    <property type="nucleotide sequence ID" value="NZ_JBHGCD010000002.1"/>
</dbReference>
<comment type="similarity">
    <text evidence="7">Belongs to the MsrQ family.</text>
</comment>
<gene>
    <name evidence="7" type="primary">msrQ</name>
    <name evidence="9" type="ORF">GL300_08730</name>
</gene>
<keyword evidence="7" id="KW-0349">Heme</keyword>
<reference evidence="9 10" key="1">
    <citation type="submission" date="2019-11" db="EMBL/GenBank/DDBJ databases">
        <authorList>
            <person name="Dong K."/>
        </authorList>
    </citation>
    <scope>NUCLEOTIDE SEQUENCE [LARGE SCALE GENOMIC DNA]</scope>
    <source>
        <strain evidence="9 10">NBRC 112902</strain>
    </source>
</reference>
<dbReference type="Proteomes" id="UP000449846">
    <property type="component" value="Unassembled WGS sequence"/>
</dbReference>
<dbReference type="OrthoDB" id="9788328at2"/>
<dbReference type="GO" id="GO:0009055">
    <property type="term" value="F:electron transfer activity"/>
    <property type="evidence" value="ECO:0007669"/>
    <property type="project" value="UniProtKB-UniRule"/>
</dbReference>
<keyword evidence="7" id="KW-1003">Cell membrane</keyword>
<keyword evidence="5 7" id="KW-0408">Iron</keyword>
<feature type="transmembrane region" description="Helical" evidence="7">
    <location>
        <begin position="53"/>
        <end position="69"/>
    </location>
</feature>
<dbReference type="InterPro" id="IPR013130">
    <property type="entry name" value="Fe3_Rdtase_TM_dom"/>
</dbReference>
<feature type="domain" description="Ferric oxidoreductase" evidence="8">
    <location>
        <begin position="49"/>
        <end position="161"/>
    </location>
</feature>
<protein>
    <recommendedName>
        <fullName evidence="7">Protein-methionine-sulfoxide reductase heme-binding subunit MsrQ</fullName>
    </recommendedName>
    <alternativeName>
        <fullName evidence="7">Flavocytochrome MsrQ</fullName>
    </alternativeName>
</protein>
<dbReference type="HAMAP" id="MF_01207">
    <property type="entry name" value="MsrQ"/>
    <property type="match status" value="1"/>
</dbReference>
<dbReference type="InterPro" id="IPR022837">
    <property type="entry name" value="MsrQ-like"/>
</dbReference>
<evidence type="ECO:0000259" key="8">
    <source>
        <dbReference type="Pfam" id="PF01794"/>
    </source>
</evidence>
<organism evidence="9 10">
    <name type="scientific">Paracoccus litorisediminis</name>
    <dbReference type="NCBI Taxonomy" id="2006130"/>
    <lineage>
        <taxon>Bacteria</taxon>
        <taxon>Pseudomonadati</taxon>
        <taxon>Pseudomonadota</taxon>
        <taxon>Alphaproteobacteria</taxon>
        <taxon>Rhodobacterales</taxon>
        <taxon>Paracoccaceae</taxon>
        <taxon>Paracoccus</taxon>
    </lineage>
</organism>
<keyword evidence="6 7" id="KW-0472">Membrane</keyword>
<dbReference type="PANTHER" id="PTHR36964:SF1">
    <property type="entry name" value="PROTEIN-METHIONINE-SULFOXIDE REDUCTASE HEME-BINDING SUBUNIT MSRQ"/>
    <property type="match status" value="1"/>
</dbReference>
<dbReference type="GO" id="GO:0016679">
    <property type="term" value="F:oxidoreductase activity, acting on diphenols and related substances as donors"/>
    <property type="evidence" value="ECO:0007669"/>
    <property type="project" value="TreeGrafter"/>
</dbReference>
<evidence type="ECO:0000256" key="7">
    <source>
        <dbReference type="HAMAP-Rule" id="MF_01207"/>
    </source>
</evidence>
<feature type="transmembrane region" description="Helical" evidence="7">
    <location>
        <begin position="81"/>
        <end position="105"/>
    </location>
</feature>
<evidence type="ECO:0000256" key="1">
    <source>
        <dbReference type="ARBA" id="ARBA00004141"/>
    </source>
</evidence>
<feature type="transmembrane region" description="Helical" evidence="7">
    <location>
        <begin position="153"/>
        <end position="172"/>
    </location>
</feature>
<comment type="caution">
    <text evidence="9">The sequence shown here is derived from an EMBL/GenBank/DDBJ whole genome shotgun (WGS) entry which is preliminary data.</text>
</comment>
<keyword evidence="7" id="KW-0285">Flavoprotein</keyword>
<dbReference type="GO" id="GO:0030091">
    <property type="term" value="P:protein repair"/>
    <property type="evidence" value="ECO:0007669"/>
    <property type="project" value="UniProtKB-UniRule"/>
</dbReference>
<keyword evidence="4 7" id="KW-1133">Transmembrane helix</keyword>
<dbReference type="GO" id="GO:0020037">
    <property type="term" value="F:heme binding"/>
    <property type="evidence" value="ECO:0007669"/>
    <property type="project" value="UniProtKB-UniRule"/>
</dbReference>
<dbReference type="Pfam" id="PF01794">
    <property type="entry name" value="Ferric_reduct"/>
    <property type="match status" value="1"/>
</dbReference>
<comment type="cofactor">
    <cofactor evidence="7">
        <name>FMN</name>
        <dbReference type="ChEBI" id="CHEBI:58210"/>
    </cofactor>
    <text evidence="7">Binds 1 FMN per subunit.</text>
</comment>
<keyword evidence="10" id="KW-1185">Reference proteome</keyword>
<dbReference type="EMBL" id="WMIG01000002">
    <property type="protein sequence ID" value="MTH59298.1"/>
    <property type="molecule type" value="Genomic_DNA"/>
</dbReference>
<evidence type="ECO:0000256" key="6">
    <source>
        <dbReference type="ARBA" id="ARBA00023136"/>
    </source>
</evidence>
<dbReference type="GO" id="GO:0010181">
    <property type="term" value="F:FMN binding"/>
    <property type="evidence" value="ECO:0007669"/>
    <property type="project" value="UniProtKB-UniRule"/>
</dbReference>
<keyword evidence="7" id="KW-0479">Metal-binding</keyword>
<proteinExistence type="inferred from homology"/>
<accession>A0A844HJX0</accession>
<keyword evidence="7" id="KW-0249">Electron transport</keyword>
<name>A0A844HJX0_9RHOB</name>
<feature type="transmembrane region" description="Helical" evidence="7">
    <location>
        <begin position="117"/>
        <end position="133"/>
    </location>
</feature>